<dbReference type="CDD" id="cd00067">
    <property type="entry name" value="GAL4"/>
    <property type="match status" value="1"/>
</dbReference>
<dbReference type="GO" id="GO:0000981">
    <property type="term" value="F:DNA-binding transcription factor activity, RNA polymerase II-specific"/>
    <property type="evidence" value="ECO:0007669"/>
    <property type="project" value="InterPro"/>
</dbReference>
<accession>A0A6A6WPI2</accession>
<feature type="compositionally biased region" description="Pro residues" evidence="2">
    <location>
        <begin position="141"/>
        <end position="158"/>
    </location>
</feature>
<dbReference type="EMBL" id="MU002642">
    <property type="protein sequence ID" value="KAF2785843.1"/>
    <property type="molecule type" value="Genomic_DNA"/>
</dbReference>
<dbReference type="GO" id="GO:0008270">
    <property type="term" value="F:zinc ion binding"/>
    <property type="evidence" value="ECO:0007669"/>
    <property type="project" value="InterPro"/>
</dbReference>
<dbReference type="SUPFAM" id="SSF57701">
    <property type="entry name" value="Zn2/Cys6 DNA-binding domain"/>
    <property type="match status" value="1"/>
</dbReference>
<sequence length="1144" mass="126579">MESGDPGTPNQKRPRLDSLYNGLPPPPPPPHAQPSRHPSHPTTAQASSPPPGRHYPPTHGLPAPSPAYPGPGPAPGHYPGPHPIASPSLPPSDIRAYSDPRNIPSPGQRTHGLPNTPVTLPARNITQDSISTYRPSIAPQSAPPSAPPSAPQPAPQSTPDPHQGPRSTSADAKLPPQNPMEHGAPQGWPLNPEHRHSGSIPNGTGYPVTQNHSPSHDQPFTPPLPTQHYGQPVNVYSTGPYMAQYASQAAHMRRKQVRATQACNHCRSRKQKCDEARPCQFCRENQFDCQYKDVPPPKQDRTMMQLQESVNSISENLKSFIERFEVWSRNVETRLPPFRPGELMTMVSNHPSPDHNYAVRGSMSEHGGSTMPAPVQGVRHQMHRFNSMNNGSPNVSHSHMSPIAAHASTPVKQELILPPPQQPATPADSVRTDHTHSAVESKIERKGLQGDHTTAAHQLLEEWPSLWSLCCEMDAIKNMKATGQQVSDYPLLLEQKRGLVRVWGVGEGGDLNDGTQGPVSPESNDSDVSSPRHFQEGVWGTGDHSSPSTMGAETPRDLHAQVGGLGPDGRLNLVTKVIFELHESYHRNIHSLHPFLNPSSLRKMVSEFSDKYSPDRKASNVMSPGSAIPNYLNLGMKRKRSSSSFGDPYSPARDKPIPSIERSLRNAIVLLVLALGKVCEYKDPLPAPTNDRGPVTFGAWGFTRDSPHSSNNSFSEDPENRQRNIDTMPGMAYFSYATDILGNQQGGNTVAHAQAMLLAALYLGQFARVLESWSWINNACRICSILVKSDMPKIERTPLLDNTLPKPQYSAKENYRLNLVKCVYWTCLTLETDILAELSSLPPSDISQYQATVSYPSGVFEKFPEDFSYDVSTTHDKTMWIYSSQIHLRVILNEAHNTLYGPNNRRQPQIFDAKDLQEVANTARVHADILLSWRRLLPPSLAWDDNDPPSSDINIARLRAKFYGGHYMILRPFLYLVVHDIQLPPPGPPIAWASQGNSPGDPTGTMSPWPRRTVMNVSPEQAGVLHVAHQCVESAIQSTIAFDRVGEEAGTAYVPYVDISKERLIVTNIFGTLHAQFGNMLVLAAVYKSVLRYYLPLDSKLTRENLSKLYKRTIRVLGDVQRNSPILMMDRDILLHIQRELNLD</sequence>
<dbReference type="PANTHER" id="PTHR47785">
    <property type="entry name" value="ZN(II)2CYS6 TRANSCRIPTION FACTOR (EUROFUNG)-RELATED-RELATED"/>
    <property type="match status" value="1"/>
</dbReference>
<feature type="region of interest" description="Disordered" evidence="2">
    <location>
        <begin position="703"/>
        <end position="722"/>
    </location>
</feature>
<feature type="region of interest" description="Disordered" evidence="2">
    <location>
        <begin position="507"/>
        <end position="563"/>
    </location>
</feature>
<evidence type="ECO:0000313" key="4">
    <source>
        <dbReference type="EMBL" id="KAF2785843.1"/>
    </source>
</evidence>
<dbReference type="AlphaFoldDB" id="A0A6A6WPI2"/>
<dbReference type="SMART" id="SM00066">
    <property type="entry name" value="GAL4"/>
    <property type="match status" value="1"/>
</dbReference>
<gene>
    <name evidence="4" type="ORF">K505DRAFT_368750</name>
</gene>
<proteinExistence type="predicted"/>
<evidence type="ECO:0000313" key="5">
    <source>
        <dbReference type="Proteomes" id="UP000799757"/>
    </source>
</evidence>
<dbReference type="PROSITE" id="PS50048">
    <property type="entry name" value="ZN2_CY6_FUNGAL_2"/>
    <property type="match status" value="1"/>
</dbReference>
<name>A0A6A6WPI2_9PLEO</name>
<feature type="compositionally biased region" description="Pro residues" evidence="2">
    <location>
        <begin position="23"/>
        <end position="32"/>
    </location>
</feature>
<evidence type="ECO:0000256" key="2">
    <source>
        <dbReference type="SAM" id="MobiDB-lite"/>
    </source>
</evidence>
<dbReference type="PANTHER" id="PTHR47785:SF4">
    <property type="entry name" value="ZN(II)2CYS6 TRANSCRIPTION FACTOR (EUROFUNG)"/>
    <property type="match status" value="1"/>
</dbReference>
<keyword evidence="1" id="KW-0539">Nucleus</keyword>
<feature type="domain" description="Zn(2)-C6 fungal-type" evidence="3">
    <location>
        <begin position="262"/>
        <end position="291"/>
    </location>
</feature>
<evidence type="ECO:0000256" key="1">
    <source>
        <dbReference type="ARBA" id="ARBA00023242"/>
    </source>
</evidence>
<dbReference type="InterPro" id="IPR036864">
    <property type="entry name" value="Zn2-C6_fun-type_DNA-bd_sf"/>
</dbReference>
<reference evidence="4" key="1">
    <citation type="journal article" date="2020" name="Stud. Mycol.">
        <title>101 Dothideomycetes genomes: a test case for predicting lifestyles and emergence of pathogens.</title>
        <authorList>
            <person name="Haridas S."/>
            <person name="Albert R."/>
            <person name="Binder M."/>
            <person name="Bloem J."/>
            <person name="Labutti K."/>
            <person name="Salamov A."/>
            <person name="Andreopoulos B."/>
            <person name="Baker S."/>
            <person name="Barry K."/>
            <person name="Bills G."/>
            <person name="Bluhm B."/>
            <person name="Cannon C."/>
            <person name="Castanera R."/>
            <person name="Culley D."/>
            <person name="Daum C."/>
            <person name="Ezra D."/>
            <person name="Gonzalez J."/>
            <person name="Henrissat B."/>
            <person name="Kuo A."/>
            <person name="Liang C."/>
            <person name="Lipzen A."/>
            <person name="Lutzoni F."/>
            <person name="Magnuson J."/>
            <person name="Mondo S."/>
            <person name="Nolan M."/>
            <person name="Ohm R."/>
            <person name="Pangilinan J."/>
            <person name="Park H.-J."/>
            <person name="Ramirez L."/>
            <person name="Alfaro M."/>
            <person name="Sun H."/>
            <person name="Tritt A."/>
            <person name="Yoshinaga Y."/>
            <person name="Zwiers L.-H."/>
            <person name="Turgeon B."/>
            <person name="Goodwin S."/>
            <person name="Spatafora J."/>
            <person name="Crous P."/>
            <person name="Grigoriev I."/>
        </authorList>
    </citation>
    <scope>NUCLEOTIDE SEQUENCE</scope>
    <source>
        <strain evidence="4">CBS 109.77</strain>
    </source>
</reference>
<feature type="compositionally biased region" description="Polar residues" evidence="2">
    <location>
        <begin position="199"/>
        <end position="218"/>
    </location>
</feature>
<dbReference type="Pfam" id="PF00172">
    <property type="entry name" value="Zn_clus"/>
    <property type="match status" value="1"/>
</dbReference>
<dbReference type="InterPro" id="IPR001138">
    <property type="entry name" value="Zn2Cys6_DnaBD"/>
</dbReference>
<feature type="region of interest" description="Disordered" evidence="2">
    <location>
        <begin position="417"/>
        <end position="450"/>
    </location>
</feature>
<feature type="compositionally biased region" description="Polar residues" evidence="2">
    <location>
        <begin position="124"/>
        <end position="134"/>
    </location>
</feature>
<dbReference type="InterPro" id="IPR053181">
    <property type="entry name" value="EcdB-like_regulator"/>
</dbReference>
<keyword evidence="5" id="KW-1185">Reference proteome</keyword>
<feature type="compositionally biased region" description="Pro residues" evidence="2">
    <location>
        <begin position="63"/>
        <end position="90"/>
    </location>
</feature>
<feature type="compositionally biased region" description="Polar residues" evidence="2">
    <location>
        <begin position="513"/>
        <end position="529"/>
    </location>
</feature>
<feature type="region of interest" description="Disordered" evidence="2">
    <location>
        <begin position="1"/>
        <end position="223"/>
    </location>
</feature>
<dbReference type="Proteomes" id="UP000799757">
    <property type="component" value="Unassembled WGS sequence"/>
</dbReference>
<protein>
    <recommendedName>
        <fullName evidence="3">Zn(2)-C6 fungal-type domain-containing protein</fullName>
    </recommendedName>
</protein>
<feature type="compositionally biased region" description="Basic and acidic residues" evidence="2">
    <location>
        <begin position="430"/>
        <end position="449"/>
    </location>
</feature>
<dbReference type="CDD" id="cd12148">
    <property type="entry name" value="fungal_TF_MHR"/>
    <property type="match status" value="1"/>
</dbReference>
<dbReference type="PROSITE" id="PS00463">
    <property type="entry name" value="ZN2_CY6_FUNGAL_1"/>
    <property type="match status" value="1"/>
</dbReference>
<organism evidence="4 5">
    <name type="scientific">Melanomma pulvis-pyrius CBS 109.77</name>
    <dbReference type="NCBI Taxonomy" id="1314802"/>
    <lineage>
        <taxon>Eukaryota</taxon>
        <taxon>Fungi</taxon>
        <taxon>Dikarya</taxon>
        <taxon>Ascomycota</taxon>
        <taxon>Pezizomycotina</taxon>
        <taxon>Dothideomycetes</taxon>
        <taxon>Pleosporomycetidae</taxon>
        <taxon>Pleosporales</taxon>
        <taxon>Melanommataceae</taxon>
        <taxon>Melanomma</taxon>
    </lineage>
</organism>
<dbReference type="OrthoDB" id="5244761at2759"/>
<dbReference type="Gene3D" id="4.10.240.10">
    <property type="entry name" value="Zn(2)-C6 fungal-type DNA-binding domain"/>
    <property type="match status" value="1"/>
</dbReference>
<evidence type="ECO:0000259" key="3">
    <source>
        <dbReference type="PROSITE" id="PS50048"/>
    </source>
</evidence>